<protein>
    <submittedName>
        <fullName evidence="2">Peptidyl-prolyl cis-trans isomerase E</fullName>
    </submittedName>
</protein>
<keyword evidence="3" id="KW-1185">Reference proteome</keyword>
<dbReference type="GO" id="GO:0005737">
    <property type="term" value="C:cytoplasm"/>
    <property type="evidence" value="ECO:0007669"/>
    <property type="project" value="TreeGrafter"/>
</dbReference>
<reference evidence="2 3" key="1">
    <citation type="journal article" date="2015" name="Genome Biol. Evol.">
        <title>The genome of winter moth (Operophtera brumata) provides a genomic perspective on sexual dimorphism and phenology.</title>
        <authorList>
            <person name="Derks M.F."/>
            <person name="Smit S."/>
            <person name="Salis L."/>
            <person name="Schijlen E."/>
            <person name="Bossers A."/>
            <person name="Mateman C."/>
            <person name="Pijl A.S."/>
            <person name="de Ridder D."/>
            <person name="Groenen M.A."/>
            <person name="Visser M.E."/>
            <person name="Megens H.J."/>
        </authorList>
    </citation>
    <scope>NUCLEOTIDE SEQUENCE [LARGE SCALE GENOMIC DNA]</scope>
    <source>
        <strain evidence="2">WM2013NL</strain>
        <tissue evidence="2">Head and thorax</tissue>
    </source>
</reference>
<feature type="domain" description="PPIase cyclophilin-type" evidence="1">
    <location>
        <begin position="129"/>
        <end position="206"/>
    </location>
</feature>
<dbReference type="AlphaFoldDB" id="A0A0L7KSQ6"/>
<comment type="caution">
    <text evidence="2">The sequence shown here is derived from an EMBL/GenBank/DDBJ whole genome shotgun (WGS) entry which is preliminary data.</text>
</comment>
<dbReference type="Pfam" id="PF00160">
    <property type="entry name" value="Pro_isomerase"/>
    <property type="match status" value="1"/>
</dbReference>
<dbReference type="GO" id="GO:0016018">
    <property type="term" value="F:cyclosporin A binding"/>
    <property type="evidence" value="ECO:0007669"/>
    <property type="project" value="TreeGrafter"/>
</dbReference>
<dbReference type="Proteomes" id="UP000037510">
    <property type="component" value="Unassembled WGS sequence"/>
</dbReference>
<dbReference type="GO" id="GO:0003755">
    <property type="term" value="F:peptidyl-prolyl cis-trans isomerase activity"/>
    <property type="evidence" value="ECO:0007669"/>
    <property type="project" value="InterPro"/>
</dbReference>
<dbReference type="Gene3D" id="2.40.100.10">
    <property type="entry name" value="Cyclophilin-like"/>
    <property type="match status" value="1"/>
</dbReference>
<evidence type="ECO:0000259" key="1">
    <source>
        <dbReference type="PROSITE" id="PS50072"/>
    </source>
</evidence>
<feature type="non-terminal residue" evidence="2">
    <location>
        <position position="206"/>
    </location>
</feature>
<dbReference type="InterPro" id="IPR029000">
    <property type="entry name" value="Cyclophilin-like_dom_sf"/>
</dbReference>
<dbReference type="EMBL" id="JTDY01006329">
    <property type="protein sequence ID" value="KOB66096.1"/>
    <property type="molecule type" value="Genomic_DNA"/>
</dbReference>
<organism evidence="2 3">
    <name type="scientific">Operophtera brumata</name>
    <name type="common">Winter moth</name>
    <name type="synonym">Phalaena brumata</name>
    <dbReference type="NCBI Taxonomy" id="104452"/>
    <lineage>
        <taxon>Eukaryota</taxon>
        <taxon>Metazoa</taxon>
        <taxon>Ecdysozoa</taxon>
        <taxon>Arthropoda</taxon>
        <taxon>Hexapoda</taxon>
        <taxon>Insecta</taxon>
        <taxon>Pterygota</taxon>
        <taxon>Neoptera</taxon>
        <taxon>Endopterygota</taxon>
        <taxon>Lepidoptera</taxon>
        <taxon>Glossata</taxon>
        <taxon>Ditrysia</taxon>
        <taxon>Geometroidea</taxon>
        <taxon>Geometridae</taxon>
        <taxon>Larentiinae</taxon>
        <taxon>Operophtera</taxon>
    </lineage>
</organism>
<accession>A0A0L7KSQ6</accession>
<dbReference type="SUPFAM" id="SSF50891">
    <property type="entry name" value="Cyclophilin-like"/>
    <property type="match status" value="1"/>
</dbReference>
<dbReference type="PANTHER" id="PTHR11071">
    <property type="entry name" value="PEPTIDYL-PROLYL CIS-TRANS ISOMERASE"/>
    <property type="match status" value="1"/>
</dbReference>
<dbReference type="GO" id="GO:0006457">
    <property type="term" value="P:protein folding"/>
    <property type="evidence" value="ECO:0007669"/>
    <property type="project" value="TreeGrafter"/>
</dbReference>
<gene>
    <name evidence="2" type="ORF">OBRU01_21775</name>
</gene>
<sequence>MHPRQERFCDELLENPLFATPPPEPERPRPPFIRRPRVFKLRSEQLLTKELNELWKDTKHSLIMGASLPFILFKTDKIDRDIHDPAFDKPPGVQRTKVAMEIWVVGGSKIGKVIIELFTDVAPRTCQLVVPNLYCRCGDVTKDNGFGCYVPDGETDPMGAENYSLKHTVPGVLSMAVSSDNEVYGHFNIVFKPLSQFDGKNVVFGR</sequence>
<name>A0A0L7KSQ6_OPEBR</name>
<evidence type="ECO:0000313" key="3">
    <source>
        <dbReference type="Proteomes" id="UP000037510"/>
    </source>
</evidence>
<dbReference type="PROSITE" id="PS50072">
    <property type="entry name" value="CSA_PPIASE_2"/>
    <property type="match status" value="1"/>
</dbReference>
<dbReference type="PANTHER" id="PTHR11071:SF561">
    <property type="entry name" value="PEPTIDYL-PROLYL CIS-TRANS ISOMERASE D-RELATED"/>
    <property type="match status" value="1"/>
</dbReference>
<proteinExistence type="predicted"/>
<dbReference type="STRING" id="104452.A0A0L7KSQ6"/>
<keyword evidence="2" id="KW-0413">Isomerase</keyword>
<evidence type="ECO:0000313" key="2">
    <source>
        <dbReference type="EMBL" id="KOB66096.1"/>
    </source>
</evidence>
<dbReference type="InterPro" id="IPR002130">
    <property type="entry name" value="Cyclophilin-type_PPIase_dom"/>
</dbReference>